<dbReference type="InParanoid" id="A0A0V0Q8V6"/>
<keyword evidence="3" id="KW-0863">Zinc-finger</keyword>
<evidence type="ECO:0000256" key="5">
    <source>
        <dbReference type="ARBA" id="ARBA00023125"/>
    </source>
</evidence>
<dbReference type="EMBL" id="LDAU01000233">
    <property type="protein sequence ID" value="KRW98609.1"/>
    <property type="molecule type" value="Genomic_DNA"/>
</dbReference>
<dbReference type="GO" id="GO:0008270">
    <property type="term" value="F:zinc ion binding"/>
    <property type="evidence" value="ECO:0007669"/>
    <property type="project" value="UniProtKB-KW"/>
</dbReference>
<protein>
    <submittedName>
        <fullName evidence="9">Nucleic acid-binding, OB-fold</fullName>
    </submittedName>
</protein>
<keyword evidence="5" id="KW-0238">DNA-binding</keyword>
<evidence type="ECO:0000259" key="8">
    <source>
        <dbReference type="Pfam" id="PF16900"/>
    </source>
</evidence>
<keyword evidence="10" id="KW-1185">Reference proteome</keyword>
<evidence type="ECO:0000256" key="3">
    <source>
        <dbReference type="ARBA" id="ARBA00022771"/>
    </source>
</evidence>
<dbReference type="OrthoDB" id="300060at2759"/>
<evidence type="ECO:0000256" key="2">
    <source>
        <dbReference type="ARBA" id="ARBA00022723"/>
    </source>
</evidence>
<keyword evidence="2" id="KW-0479">Metal-binding</keyword>
<evidence type="ECO:0000259" key="7">
    <source>
        <dbReference type="Pfam" id="PF08646"/>
    </source>
</evidence>
<dbReference type="GO" id="GO:0003677">
    <property type="term" value="F:DNA binding"/>
    <property type="evidence" value="ECO:0007669"/>
    <property type="project" value="UniProtKB-KW"/>
</dbReference>
<accession>A0A0V0Q8V6</accession>
<dbReference type="InterPro" id="IPR031657">
    <property type="entry name" value="REPA_OB_2"/>
</dbReference>
<evidence type="ECO:0000256" key="6">
    <source>
        <dbReference type="SAM" id="MobiDB-lite"/>
    </source>
</evidence>
<sequence length="613" mass="73105">MEALYTNQTDIIGDPITMEQFKEYGFQFNKNSSNHIPEQQRYFAKEQELKKFIEIQNKFLQKQKHQHEIENQNQTNNNINNNQQQYTNNNNNSIKNQNFNLNSENQEDEIIYYIKDLQIGMKNFTLQGTVVSKTWVKNDNSGTKYFFLFIKDQADEEIQIYFYGNSLCDKYHDELWKGNTYQFKKPMVRKGYKDQNKLELKYTMNADIILIKQMDIQKPQQQQNQNLEESKIQESSNNFQTNFNNTIQNSPKNKKQFIQPKNQTILNSDKINENIHFTNLEDISIKNKLNYISFIAIVVDIFKPKTFKTKNDQQIEKQTIKISDQSKNQFDFNLWGTFVTAQKIEINDILVVLNAEVRPYFDMIELQCKYGQTIILKENDENNIYTNNLQFKTLKRLIQQNPQFAKQIQGLKKQKPNYPLYTLKQVKEITDQLDDNQTKIFEVKCYLQFFKTQESSCYYLSCPNCQRKVQPQNYIYYCQHCVQEIENPIEKFALQCRINDSTEDLWVFIPDPTAQEILGFTAKQYSDYINDNRRQEADNLFHRLKNKEKVLKIIGKQEYYNQQRQANFKVLNEYDIFENDITKSMLKEINKLQKEIAIIDFNSNLAQNSQDQN</sequence>
<dbReference type="InterPro" id="IPR013955">
    <property type="entry name" value="Rep_factor-A_C"/>
</dbReference>
<reference evidence="9 10" key="1">
    <citation type="journal article" date="2015" name="Sci. Rep.">
        <title>Genome of the facultative scuticociliatosis pathogen Pseudocohnilembus persalinus provides insight into its virulence through horizontal gene transfer.</title>
        <authorList>
            <person name="Xiong J."/>
            <person name="Wang G."/>
            <person name="Cheng J."/>
            <person name="Tian M."/>
            <person name="Pan X."/>
            <person name="Warren A."/>
            <person name="Jiang C."/>
            <person name="Yuan D."/>
            <person name="Miao W."/>
        </authorList>
    </citation>
    <scope>NUCLEOTIDE SEQUENCE [LARGE SCALE GENOMIC DNA]</scope>
    <source>
        <strain evidence="9">36N120E</strain>
    </source>
</reference>
<comment type="caution">
    <text evidence="9">The sequence shown here is derived from an EMBL/GenBank/DDBJ whole genome shotgun (WGS) entry which is preliminary data.</text>
</comment>
<evidence type="ECO:0000256" key="4">
    <source>
        <dbReference type="ARBA" id="ARBA00022833"/>
    </source>
</evidence>
<evidence type="ECO:0000256" key="1">
    <source>
        <dbReference type="ARBA" id="ARBA00005690"/>
    </source>
</evidence>
<dbReference type="Proteomes" id="UP000054937">
    <property type="component" value="Unassembled WGS sequence"/>
</dbReference>
<dbReference type="AlphaFoldDB" id="A0A0V0Q8V6"/>
<keyword evidence="4" id="KW-0862">Zinc</keyword>
<organism evidence="9 10">
    <name type="scientific">Pseudocohnilembus persalinus</name>
    <name type="common">Ciliate</name>
    <dbReference type="NCBI Taxonomy" id="266149"/>
    <lineage>
        <taxon>Eukaryota</taxon>
        <taxon>Sar</taxon>
        <taxon>Alveolata</taxon>
        <taxon>Ciliophora</taxon>
        <taxon>Intramacronucleata</taxon>
        <taxon>Oligohymenophorea</taxon>
        <taxon>Scuticociliatia</taxon>
        <taxon>Philasterida</taxon>
        <taxon>Pseudocohnilembidae</taxon>
        <taxon>Pseudocohnilembus</taxon>
    </lineage>
</organism>
<proteinExistence type="inferred from homology"/>
<dbReference type="CDD" id="cd04476">
    <property type="entry name" value="RPA1_DBD_C"/>
    <property type="match status" value="1"/>
</dbReference>
<dbReference type="InterPro" id="IPR012340">
    <property type="entry name" value="NA-bd_OB-fold"/>
</dbReference>
<evidence type="ECO:0000313" key="9">
    <source>
        <dbReference type="EMBL" id="KRW98609.1"/>
    </source>
</evidence>
<dbReference type="SUPFAM" id="SSF50249">
    <property type="entry name" value="Nucleic acid-binding proteins"/>
    <property type="match status" value="3"/>
</dbReference>
<gene>
    <name evidence="9" type="ORF">PPERSA_02757</name>
</gene>
<feature type="region of interest" description="Disordered" evidence="6">
    <location>
        <begin position="74"/>
        <end position="99"/>
    </location>
</feature>
<dbReference type="Pfam" id="PF08646">
    <property type="entry name" value="Rep_fac-A_C"/>
    <property type="match status" value="1"/>
</dbReference>
<feature type="domain" description="Replication factor A C-terminal" evidence="7">
    <location>
        <begin position="441"/>
        <end position="574"/>
    </location>
</feature>
<dbReference type="Pfam" id="PF16900">
    <property type="entry name" value="REPA_OB_2"/>
    <property type="match status" value="1"/>
</dbReference>
<evidence type="ECO:0000313" key="10">
    <source>
        <dbReference type="Proteomes" id="UP000054937"/>
    </source>
</evidence>
<dbReference type="Gene3D" id="2.40.50.140">
    <property type="entry name" value="Nucleic acid-binding proteins"/>
    <property type="match status" value="3"/>
</dbReference>
<feature type="domain" description="Replication protein A OB" evidence="8">
    <location>
        <begin position="281"/>
        <end position="352"/>
    </location>
</feature>
<name>A0A0V0Q8V6_PSEPJ</name>
<comment type="similarity">
    <text evidence="1">Belongs to the replication factor A protein 1 family.</text>
</comment>
<dbReference type="InterPro" id="IPR047192">
    <property type="entry name" value="Euk_RPA1_DBD_C"/>
</dbReference>